<reference evidence="1 2" key="1">
    <citation type="journal article" date="2019" name="Nat. Ecol. Evol.">
        <title>Megaphylogeny resolves global patterns of mushroom evolution.</title>
        <authorList>
            <person name="Varga T."/>
            <person name="Krizsan K."/>
            <person name="Foldi C."/>
            <person name="Dima B."/>
            <person name="Sanchez-Garcia M."/>
            <person name="Sanchez-Ramirez S."/>
            <person name="Szollosi G.J."/>
            <person name="Szarkandi J.G."/>
            <person name="Papp V."/>
            <person name="Albert L."/>
            <person name="Andreopoulos W."/>
            <person name="Angelini C."/>
            <person name="Antonin V."/>
            <person name="Barry K.W."/>
            <person name="Bougher N.L."/>
            <person name="Buchanan P."/>
            <person name="Buyck B."/>
            <person name="Bense V."/>
            <person name="Catcheside P."/>
            <person name="Chovatia M."/>
            <person name="Cooper J."/>
            <person name="Damon W."/>
            <person name="Desjardin D."/>
            <person name="Finy P."/>
            <person name="Geml J."/>
            <person name="Haridas S."/>
            <person name="Hughes K."/>
            <person name="Justo A."/>
            <person name="Karasinski D."/>
            <person name="Kautmanova I."/>
            <person name="Kiss B."/>
            <person name="Kocsube S."/>
            <person name="Kotiranta H."/>
            <person name="LaButti K.M."/>
            <person name="Lechner B.E."/>
            <person name="Liimatainen K."/>
            <person name="Lipzen A."/>
            <person name="Lukacs Z."/>
            <person name="Mihaltcheva S."/>
            <person name="Morgado L.N."/>
            <person name="Niskanen T."/>
            <person name="Noordeloos M.E."/>
            <person name="Ohm R.A."/>
            <person name="Ortiz-Santana B."/>
            <person name="Ovrebo C."/>
            <person name="Racz N."/>
            <person name="Riley R."/>
            <person name="Savchenko A."/>
            <person name="Shiryaev A."/>
            <person name="Soop K."/>
            <person name="Spirin V."/>
            <person name="Szebenyi C."/>
            <person name="Tomsovsky M."/>
            <person name="Tulloss R.E."/>
            <person name="Uehling J."/>
            <person name="Grigoriev I.V."/>
            <person name="Vagvolgyi C."/>
            <person name="Papp T."/>
            <person name="Martin F.M."/>
            <person name="Miettinen O."/>
            <person name="Hibbett D.S."/>
            <person name="Nagy L.G."/>
        </authorList>
    </citation>
    <scope>NUCLEOTIDE SEQUENCE [LARGE SCALE GENOMIC DNA]</scope>
    <source>
        <strain evidence="1 2">FP101781</strain>
    </source>
</reference>
<dbReference type="EMBL" id="QPFP01000029">
    <property type="protein sequence ID" value="TEB28953.1"/>
    <property type="molecule type" value="Genomic_DNA"/>
</dbReference>
<protein>
    <submittedName>
        <fullName evidence="1">Uncharacterized protein</fullName>
    </submittedName>
</protein>
<accession>A0A4Y7T443</accession>
<evidence type="ECO:0000313" key="2">
    <source>
        <dbReference type="Proteomes" id="UP000298030"/>
    </source>
</evidence>
<evidence type="ECO:0000313" key="1">
    <source>
        <dbReference type="EMBL" id="TEB28953.1"/>
    </source>
</evidence>
<proteinExistence type="predicted"/>
<name>A0A4Y7T443_COPMI</name>
<sequence>MCHHEGGHTNAPGQTSPQHLRTFTFAEGSAMFAVRHHLGTTGHLMVRDEEQSAYAALTEAWLPVRAITGISAMAGLGRERAAGDGSSPLTVHGPRLLQNPKAGGGISTLLALSSFGSNGGMVIPRRTRSFLLWPSVLSHPDLRSVAITGLATGLPNNEMQTGLPNCIIPEGQTGACHSLGLQEAYQCESDGSTIKVVYERRRHKVCWVPTFMGRPTPHLATT</sequence>
<organism evidence="1 2">
    <name type="scientific">Coprinellus micaceus</name>
    <name type="common">Glistening ink-cap mushroom</name>
    <name type="synonym">Coprinus micaceus</name>
    <dbReference type="NCBI Taxonomy" id="71717"/>
    <lineage>
        <taxon>Eukaryota</taxon>
        <taxon>Fungi</taxon>
        <taxon>Dikarya</taxon>
        <taxon>Basidiomycota</taxon>
        <taxon>Agaricomycotina</taxon>
        <taxon>Agaricomycetes</taxon>
        <taxon>Agaricomycetidae</taxon>
        <taxon>Agaricales</taxon>
        <taxon>Agaricineae</taxon>
        <taxon>Psathyrellaceae</taxon>
        <taxon>Coprinellus</taxon>
    </lineage>
</organism>
<dbReference type="Proteomes" id="UP000298030">
    <property type="component" value="Unassembled WGS sequence"/>
</dbReference>
<dbReference type="AlphaFoldDB" id="A0A4Y7T443"/>
<keyword evidence="2" id="KW-1185">Reference proteome</keyword>
<gene>
    <name evidence="1" type="ORF">FA13DRAFT_1711334</name>
</gene>
<comment type="caution">
    <text evidence="1">The sequence shown here is derived from an EMBL/GenBank/DDBJ whole genome shotgun (WGS) entry which is preliminary data.</text>
</comment>